<evidence type="ECO:0000256" key="2">
    <source>
        <dbReference type="ARBA" id="ARBA00022840"/>
    </source>
</evidence>
<keyword evidence="2" id="KW-0067">ATP-binding</keyword>
<dbReference type="NCBIfam" id="TIGR02858">
    <property type="entry name" value="spore_III_AA"/>
    <property type="match status" value="1"/>
</dbReference>
<evidence type="ECO:0000259" key="3">
    <source>
        <dbReference type="SMART" id="SM00382"/>
    </source>
</evidence>
<evidence type="ECO:0000313" key="5">
    <source>
        <dbReference type="Proteomes" id="UP000036356"/>
    </source>
</evidence>
<sequence>MSLHYQLSVIQAKNVSPSRSEQKSTGWGDMARWFGETVCSIFHKIQGFEFLEAEEIRLRVGQPLMLRTSDKDLFLNCEGQTTSPDKAYCITMADLTAALEKMTQSSVYAVEEDLRQGFLTLPGGNRVGVTGEAVLQKGKLLKLKHISSLNIRLARDIQGQGLRILPKLCRKDGFIYHTLVISPPRAGKTTLLRDLIRLISNGVPHLGLEGKNVGVIDERGELAGMNQGAASYNLGYRTDVLDGCPKAYGLSMLIRSMAPQVVVMDELGHLDEVEALKDALRTGVRILCTAHASSLEEAKTRPTLAQLLEEGVFERLVVLNRQTGPGTIAGVYDLKTGRSL</sequence>
<accession>A0A0J1INM0</accession>
<evidence type="ECO:0000313" key="4">
    <source>
        <dbReference type="EMBL" id="KLU66271.1"/>
    </source>
</evidence>
<reference evidence="4 5" key="1">
    <citation type="submission" date="2015-06" db="EMBL/GenBank/DDBJ databases">
        <title>Draft genome of the moderately acidophilic sulfate reducer Candidatus Desulfosporosinus acididurans strain M1.</title>
        <authorList>
            <person name="Poehlein A."/>
            <person name="Petzsch P."/>
            <person name="Johnson B.D."/>
            <person name="Schloemann M."/>
            <person name="Daniel R."/>
            <person name="Muehling M."/>
        </authorList>
    </citation>
    <scope>NUCLEOTIDE SEQUENCE [LARGE SCALE GENOMIC DNA]</scope>
    <source>
        <strain evidence="4 5">M1</strain>
    </source>
</reference>
<keyword evidence="5" id="KW-1185">Reference proteome</keyword>
<keyword evidence="1" id="KW-0547">Nucleotide-binding</keyword>
<comment type="caution">
    <text evidence="4">The sequence shown here is derived from an EMBL/GenBank/DDBJ whole genome shotgun (WGS) entry which is preliminary data.</text>
</comment>
<dbReference type="PATRIC" id="fig|476652.3.peg.1725"/>
<feature type="domain" description="AAA+ ATPase" evidence="3">
    <location>
        <begin position="174"/>
        <end position="323"/>
    </location>
</feature>
<dbReference type="AlphaFoldDB" id="A0A0J1INM0"/>
<protein>
    <recommendedName>
        <fullName evidence="3">AAA+ ATPase domain-containing protein</fullName>
    </recommendedName>
</protein>
<dbReference type="PANTHER" id="PTHR20953">
    <property type="entry name" value="KINASE-RELATED"/>
    <property type="match status" value="1"/>
</dbReference>
<dbReference type="Proteomes" id="UP000036356">
    <property type="component" value="Unassembled WGS sequence"/>
</dbReference>
<dbReference type="InterPro" id="IPR045735">
    <property type="entry name" value="Spore_III_AA_AAA+_ATPase"/>
</dbReference>
<dbReference type="SUPFAM" id="SSF52540">
    <property type="entry name" value="P-loop containing nucleoside triphosphate hydrolases"/>
    <property type="match status" value="1"/>
</dbReference>
<dbReference type="GO" id="GO:0005524">
    <property type="term" value="F:ATP binding"/>
    <property type="evidence" value="ECO:0007669"/>
    <property type="project" value="UniProtKB-KW"/>
</dbReference>
<proteinExistence type="predicted"/>
<dbReference type="Gene3D" id="3.40.50.300">
    <property type="entry name" value="P-loop containing nucleotide triphosphate hydrolases"/>
    <property type="match status" value="1"/>
</dbReference>
<dbReference type="InterPro" id="IPR014217">
    <property type="entry name" value="Spore_III_AA"/>
</dbReference>
<evidence type="ECO:0000256" key="1">
    <source>
        <dbReference type="ARBA" id="ARBA00022741"/>
    </source>
</evidence>
<dbReference type="Pfam" id="PF19568">
    <property type="entry name" value="Spore_III_AA"/>
    <property type="match status" value="1"/>
</dbReference>
<dbReference type="EMBL" id="LDZY01000005">
    <property type="protein sequence ID" value="KLU66271.1"/>
    <property type="molecule type" value="Genomic_DNA"/>
</dbReference>
<name>A0A0J1INM0_9FIRM</name>
<dbReference type="InterPro" id="IPR027417">
    <property type="entry name" value="P-loop_NTPase"/>
</dbReference>
<dbReference type="InterPro" id="IPR003593">
    <property type="entry name" value="AAA+_ATPase"/>
</dbReference>
<dbReference type="PANTHER" id="PTHR20953:SF3">
    <property type="entry name" value="P-LOOP CONTAINING NUCLEOSIDE TRIPHOSPHATE HYDROLASES SUPERFAMILY PROTEIN"/>
    <property type="match status" value="1"/>
</dbReference>
<dbReference type="STRING" id="476652.DEAC_c16700"/>
<organism evidence="4 5">
    <name type="scientific">Desulfosporosinus acididurans</name>
    <dbReference type="NCBI Taxonomy" id="476652"/>
    <lineage>
        <taxon>Bacteria</taxon>
        <taxon>Bacillati</taxon>
        <taxon>Bacillota</taxon>
        <taxon>Clostridia</taxon>
        <taxon>Eubacteriales</taxon>
        <taxon>Desulfitobacteriaceae</taxon>
        <taxon>Desulfosporosinus</taxon>
    </lineage>
</organism>
<gene>
    <name evidence="4" type="ORF">DEAC_c16700</name>
</gene>
<dbReference type="RefSeq" id="WP_053006327.1">
    <property type="nucleotide sequence ID" value="NZ_LDZY01000005.1"/>
</dbReference>
<dbReference type="SMART" id="SM00382">
    <property type="entry name" value="AAA"/>
    <property type="match status" value="1"/>
</dbReference>